<dbReference type="InterPro" id="IPR002110">
    <property type="entry name" value="Ankyrin_rpt"/>
</dbReference>
<dbReference type="SUPFAM" id="SSF48403">
    <property type="entry name" value="Ankyrin repeat"/>
    <property type="match status" value="1"/>
</dbReference>
<keyword evidence="1" id="KW-0040">ANK repeat</keyword>
<reference evidence="2 3" key="1">
    <citation type="journal article" date="2019" name="Sci. Rep.">
        <title>A high-quality genome of Eragrostis curvula grass provides insights into Poaceae evolution and supports new strategies to enhance forage quality.</title>
        <authorList>
            <person name="Carballo J."/>
            <person name="Santos B.A.C.M."/>
            <person name="Zappacosta D."/>
            <person name="Garbus I."/>
            <person name="Selva J.P."/>
            <person name="Gallo C.A."/>
            <person name="Diaz A."/>
            <person name="Albertini E."/>
            <person name="Caccamo M."/>
            <person name="Echenique V."/>
        </authorList>
    </citation>
    <scope>NUCLEOTIDE SEQUENCE [LARGE SCALE GENOMIC DNA]</scope>
    <source>
        <strain evidence="3">cv. Victoria</strain>
        <tissue evidence="2">Leaf</tissue>
    </source>
</reference>
<dbReference type="AlphaFoldDB" id="A0A5J9V017"/>
<dbReference type="PANTHER" id="PTHR46224">
    <property type="entry name" value="ANKYRIN REPEAT FAMILY PROTEIN"/>
    <property type="match status" value="1"/>
</dbReference>
<gene>
    <name evidence="2" type="ORF">EJB05_20331</name>
</gene>
<evidence type="ECO:0000313" key="2">
    <source>
        <dbReference type="EMBL" id="TVU28798.1"/>
    </source>
</evidence>
<dbReference type="PROSITE" id="PS50088">
    <property type="entry name" value="ANK_REPEAT"/>
    <property type="match status" value="1"/>
</dbReference>
<dbReference type="PROSITE" id="PS50297">
    <property type="entry name" value="ANK_REP_REGION"/>
    <property type="match status" value="1"/>
</dbReference>
<sequence length="278" mass="30643">MQFVMEERMSSPLIQHGASPNHQSDDGFTPFHFAVSGGRQESTEILLSSGLVDVNQSFVNGTYLHHAASVGNDVALRLLVAYEADVNIKVNDFTPLALAILAPSPKCVKLLVEAGAVVKDVHLVSHLIQSANNGLSDFMRRLVEADANLDILYDEDCSEEVPMIPFPSCSSVRCHHLSRLTIGCCGQCYCCLQHLLQSHPKDHAIGLPRLLGAVNLDIQVPGCVHPACPPWWLHKAFRMGDQIVYEYLCSDETVGDHMSHYYLVGQNEPMVEFYGSVE</sequence>
<accession>A0A5J9V017</accession>
<dbReference type="PANTHER" id="PTHR46224:SF48">
    <property type="entry name" value="OS02G0493050 PROTEIN"/>
    <property type="match status" value="1"/>
</dbReference>
<dbReference type="Pfam" id="PF12796">
    <property type="entry name" value="Ank_2"/>
    <property type="match status" value="1"/>
</dbReference>
<dbReference type="InterPro" id="IPR036770">
    <property type="entry name" value="Ankyrin_rpt-contain_sf"/>
</dbReference>
<dbReference type="EMBL" id="RWGY01000011">
    <property type="protein sequence ID" value="TVU28798.1"/>
    <property type="molecule type" value="Genomic_DNA"/>
</dbReference>
<name>A0A5J9V017_9POAL</name>
<evidence type="ECO:0000313" key="3">
    <source>
        <dbReference type="Proteomes" id="UP000324897"/>
    </source>
</evidence>
<organism evidence="2 3">
    <name type="scientific">Eragrostis curvula</name>
    <name type="common">weeping love grass</name>
    <dbReference type="NCBI Taxonomy" id="38414"/>
    <lineage>
        <taxon>Eukaryota</taxon>
        <taxon>Viridiplantae</taxon>
        <taxon>Streptophyta</taxon>
        <taxon>Embryophyta</taxon>
        <taxon>Tracheophyta</taxon>
        <taxon>Spermatophyta</taxon>
        <taxon>Magnoliopsida</taxon>
        <taxon>Liliopsida</taxon>
        <taxon>Poales</taxon>
        <taxon>Poaceae</taxon>
        <taxon>PACMAD clade</taxon>
        <taxon>Chloridoideae</taxon>
        <taxon>Eragrostideae</taxon>
        <taxon>Eragrostidinae</taxon>
        <taxon>Eragrostis</taxon>
    </lineage>
</organism>
<dbReference type="OrthoDB" id="194358at2759"/>
<feature type="repeat" description="ANK" evidence="1">
    <location>
        <begin position="26"/>
        <end position="50"/>
    </location>
</feature>
<comment type="caution">
    <text evidence="2">The sequence shown here is derived from an EMBL/GenBank/DDBJ whole genome shotgun (WGS) entry which is preliminary data.</text>
</comment>
<dbReference type="Gene3D" id="1.25.40.20">
    <property type="entry name" value="Ankyrin repeat-containing domain"/>
    <property type="match status" value="1"/>
</dbReference>
<protein>
    <submittedName>
        <fullName evidence="2">Uncharacterized protein</fullName>
    </submittedName>
</protein>
<dbReference type="InterPro" id="IPR051616">
    <property type="entry name" value="Cul2-RING_E3_ligase_SR"/>
</dbReference>
<evidence type="ECO:0000256" key="1">
    <source>
        <dbReference type="PROSITE-ProRule" id="PRU00023"/>
    </source>
</evidence>
<dbReference type="Proteomes" id="UP000324897">
    <property type="component" value="Chromosome 1"/>
</dbReference>
<proteinExistence type="predicted"/>
<keyword evidence="3" id="KW-1185">Reference proteome</keyword>
<feature type="non-terminal residue" evidence="2">
    <location>
        <position position="1"/>
    </location>
</feature>
<dbReference type="Gramene" id="TVU28798">
    <property type="protein sequence ID" value="TVU28798"/>
    <property type="gene ID" value="EJB05_20331"/>
</dbReference>
<dbReference type="SMART" id="SM00248">
    <property type="entry name" value="ANK"/>
    <property type="match status" value="4"/>
</dbReference>